<keyword evidence="3" id="KW-1185">Reference proteome</keyword>
<keyword evidence="1" id="KW-1133">Transmembrane helix</keyword>
<dbReference type="PANTHER" id="PTHR35337:SF1">
    <property type="entry name" value="SLR1478 PROTEIN"/>
    <property type="match status" value="1"/>
</dbReference>
<dbReference type="OrthoDB" id="9800053at2"/>
<proteinExistence type="predicted"/>
<name>A0A5C5WPT2_9BACT</name>
<dbReference type="AlphaFoldDB" id="A0A5C5WPT2"/>
<protein>
    <recommendedName>
        <fullName evidence="4">Stage II sporulation protein M</fullName>
    </recommendedName>
</protein>
<feature type="transmembrane region" description="Helical" evidence="1">
    <location>
        <begin position="270"/>
        <end position="290"/>
    </location>
</feature>
<reference evidence="2 3" key="1">
    <citation type="submission" date="2019-02" db="EMBL/GenBank/DDBJ databases">
        <title>Deep-cultivation of Planctomycetes and their phenomic and genomic characterization uncovers novel biology.</title>
        <authorList>
            <person name="Wiegand S."/>
            <person name="Jogler M."/>
            <person name="Boedeker C."/>
            <person name="Pinto D."/>
            <person name="Vollmers J."/>
            <person name="Rivas-Marin E."/>
            <person name="Kohn T."/>
            <person name="Peeters S.H."/>
            <person name="Heuer A."/>
            <person name="Rast P."/>
            <person name="Oberbeckmann S."/>
            <person name="Bunk B."/>
            <person name="Jeske O."/>
            <person name="Meyerdierks A."/>
            <person name="Storesund J.E."/>
            <person name="Kallscheuer N."/>
            <person name="Luecker S."/>
            <person name="Lage O.M."/>
            <person name="Pohl T."/>
            <person name="Merkel B.J."/>
            <person name="Hornburger P."/>
            <person name="Mueller R.-W."/>
            <person name="Bruemmer F."/>
            <person name="Labrenz M."/>
            <person name="Spormann A.M."/>
            <person name="Op Den Camp H."/>
            <person name="Overmann J."/>
            <person name="Amann R."/>
            <person name="Jetten M.S.M."/>
            <person name="Mascher T."/>
            <person name="Medema M.H."/>
            <person name="Devos D.P."/>
            <person name="Kaster A.-K."/>
            <person name="Ovreas L."/>
            <person name="Rohde M."/>
            <person name="Galperin M.Y."/>
            <person name="Jogler C."/>
        </authorList>
    </citation>
    <scope>NUCLEOTIDE SEQUENCE [LARGE SCALE GENOMIC DNA]</scope>
    <source>
        <strain evidence="2 3">Pla22</strain>
    </source>
</reference>
<organism evidence="2 3">
    <name type="scientific">Rubripirellula amarantea</name>
    <dbReference type="NCBI Taxonomy" id="2527999"/>
    <lineage>
        <taxon>Bacteria</taxon>
        <taxon>Pseudomonadati</taxon>
        <taxon>Planctomycetota</taxon>
        <taxon>Planctomycetia</taxon>
        <taxon>Pirellulales</taxon>
        <taxon>Pirellulaceae</taxon>
        <taxon>Rubripirellula</taxon>
    </lineage>
</organism>
<gene>
    <name evidence="2" type="ORF">Pla22_00640</name>
</gene>
<evidence type="ECO:0000256" key="1">
    <source>
        <dbReference type="SAM" id="Phobius"/>
    </source>
</evidence>
<dbReference type="RefSeq" id="WP_146512816.1">
    <property type="nucleotide sequence ID" value="NZ_SJPI01000001.1"/>
</dbReference>
<accession>A0A5C5WPT2</accession>
<dbReference type="Pfam" id="PF01944">
    <property type="entry name" value="SpoIIM"/>
    <property type="match status" value="1"/>
</dbReference>
<comment type="caution">
    <text evidence="2">The sequence shown here is derived from an EMBL/GenBank/DDBJ whole genome shotgun (WGS) entry which is preliminary data.</text>
</comment>
<sequence>MNVAALLEKRRDQWSELEQICDALEMRGKANHSAAANHRGAAGVARFSNLYRSACADLALADAYQLPPATVTYLHRLVARAHNQLYRSNRFDPAGWIEMIFYDAPQQIFADPCVRVASIVFFGLFALSMYLGCNEELFPGFAESMIGTETIEQMEEMYEQPLSGSLDHYVPMAGFYIMHNTGIGLRCFAFGILIVPCLFILAYNAITLGTVFGYMARPDAVGSDNFFQFVTAHGPFELTAIALSAAAGLRLGVGFFFTGGLGRIESLRQSALRAVPVMAASAVLFTLAAFTEGFLSPSPAPYIIKAAWAILSSGLISFYFVVLGFPRDAFLLRSVSDDDAGDFADAT</sequence>
<dbReference type="EMBL" id="SJPI01000001">
    <property type="protein sequence ID" value="TWT52440.1"/>
    <property type="molecule type" value="Genomic_DNA"/>
</dbReference>
<keyword evidence="1" id="KW-0812">Transmembrane</keyword>
<keyword evidence="1" id="KW-0472">Membrane</keyword>
<evidence type="ECO:0000313" key="2">
    <source>
        <dbReference type="EMBL" id="TWT52440.1"/>
    </source>
</evidence>
<feature type="transmembrane region" description="Helical" evidence="1">
    <location>
        <begin position="187"/>
        <end position="216"/>
    </location>
</feature>
<feature type="transmembrane region" description="Helical" evidence="1">
    <location>
        <begin position="302"/>
        <end position="325"/>
    </location>
</feature>
<dbReference type="PANTHER" id="PTHR35337">
    <property type="entry name" value="SLR1478 PROTEIN"/>
    <property type="match status" value="1"/>
</dbReference>
<dbReference type="InterPro" id="IPR002798">
    <property type="entry name" value="SpoIIM-like"/>
</dbReference>
<dbReference type="Proteomes" id="UP000316598">
    <property type="component" value="Unassembled WGS sequence"/>
</dbReference>
<evidence type="ECO:0000313" key="3">
    <source>
        <dbReference type="Proteomes" id="UP000316598"/>
    </source>
</evidence>
<feature type="transmembrane region" description="Helical" evidence="1">
    <location>
        <begin position="236"/>
        <end position="258"/>
    </location>
</feature>
<evidence type="ECO:0008006" key="4">
    <source>
        <dbReference type="Google" id="ProtNLM"/>
    </source>
</evidence>